<keyword evidence="2" id="KW-0732">Signal</keyword>
<dbReference type="Gene3D" id="2.40.70.10">
    <property type="entry name" value="Acid Proteases"/>
    <property type="match status" value="2"/>
</dbReference>
<dbReference type="eggNOG" id="ENOG502SA90">
    <property type="taxonomic scope" value="Eukaryota"/>
</dbReference>
<sequence length="559" mass="60640">MLLRLGTQAFTASTFILASVAADCNPLAVSLPFKSNVLSNRVEVRGIQLRIGGPSAQTIALLPSASLNDTYLYGAANSLCKQLVPNSTPQKFVNFSIEECTTFRGGLYDIELSGSKTVGISEQHPYDNTTATWIADDVTIMNIKDQGLDLPQLAFGIRAGTSHPYVNKGELGLGIESTFLSTLASRNQIASKTYSFFWGTDSTISDKPRNGSLTLGGYDEALIGDSPNTTTTFTRNNWKCREGMVVELTGIGLNSVTGTAQHVLKSERLQACVVPTLSSILTLPYQYWVRMHDILGVEQTPFNNGSAGELLYGVASVYPNTATFKGNLSISINDEITVNIPNELFIVDEPYTVNNGQIRRSTVWKDIPVVSYLDLEENMPRLGGMFLSSAYLMVDHDKNEFTIAPVQVQPMEQKLMGIDTTNACVAAVDGAVVTVPGPSPEKPSDAHGKTANRLSSGAIAGIFVGVLALVCVLIGTTLFLRRRRLSRHDANPHELHKPVHMGHVADPLVPEKYGMNATELPAGSYSSEMSADERQHALELDGISRLVEVPANRYEGDRH</sequence>
<keyword evidence="1" id="KW-0472">Membrane</keyword>
<proteinExistence type="predicted"/>
<name>E5A8R3_LEPMJ</name>
<feature type="chain" id="PRO_5003195089" description="Peptidase A1 domain-containing protein" evidence="2">
    <location>
        <begin position="22"/>
        <end position="559"/>
    </location>
</feature>
<evidence type="ECO:0000259" key="3">
    <source>
        <dbReference type="PROSITE" id="PS51767"/>
    </source>
</evidence>
<dbReference type="STRING" id="985895.E5A8R3"/>
<dbReference type="InterPro" id="IPR033121">
    <property type="entry name" value="PEPTIDASE_A1"/>
</dbReference>
<gene>
    <name evidence="4" type="ORF">LEMA_P075970.1</name>
</gene>
<evidence type="ECO:0000313" key="5">
    <source>
        <dbReference type="Proteomes" id="UP000002668"/>
    </source>
</evidence>
<dbReference type="Proteomes" id="UP000002668">
    <property type="component" value="Genome"/>
</dbReference>
<dbReference type="InParanoid" id="E5A8R3"/>
<dbReference type="VEuPathDB" id="FungiDB:LEMA_P075970.1"/>
<evidence type="ECO:0000313" key="4">
    <source>
        <dbReference type="EMBL" id="CBY00008.1"/>
    </source>
</evidence>
<keyword evidence="1" id="KW-0812">Transmembrane</keyword>
<evidence type="ECO:0000256" key="2">
    <source>
        <dbReference type="SAM" id="SignalP"/>
    </source>
</evidence>
<feature type="signal peptide" evidence="2">
    <location>
        <begin position="1"/>
        <end position="21"/>
    </location>
</feature>
<dbReference type="HOGENOM" id="CLU_028892_0_0_1"/>
<accession>E5A8R3</accession>
<dbReference type="InterPro" id="IPR021109">
    <property type="entry name" value="Peptidase_aspartic_dom_sf"/>
</dbReference>
<feature type="transmembrane region" description="Helical" evidence="1">
    <location>
        <begin position="458"/>
        <end position="480"/>
    </location>
</feature>
<dbReference type="OrthoDB" id="5361565at2759"/>
<dbReference type="AlphaFoldDB" id="E5A8R3"/>
<dbReference type="Pfam" id="PF00026">
    <property type="entry name" value="Asp"/>
    <property type="match status" value="1"/>
</dbReference>
<reference evidence="5" key="1">
    <citation type="journal article" date="2011" name="Nat. Commun.">
        <title>Effector diversification within compartments of the Leptosphaeria maculans genome affected by Repeat-Induced Point mutations.</title>
        <authorList>
            <person name="Rouxel T."/>
            <person name="Grandaubert J."/>
            <person name="Hane J.K."/>
            <person name="Hoede C."/>
            <person name="van de Wouw A.P."/>
            <person name="Couloux A."/>
            <person name="Dominguez V."/>
            <person name="Anthouard V."/>
            <person name="Bally P."/>
            <person name="Bourras S."/>
            <person name="Cozijnsen A.J."/>
            <person name="Ciuffetti L.M."/>
            <person name="Degrave A."/>
            <person name="Dilmaghani A."/>
            <person name="Duret L."/>
            <person name="Fudal I."/>
            <person name="Goodwin S.B."/>
            <person name="Gout L."/>
            <person name="Glaser N."/>
            <person name="Linglin J."/>
            <person name="Kema G.H.J."/>
            <person name="Lapalu N."/>
            <person name="Lawrence C.B."/>
            <person name="May K."/>
            <person name="Meyer M."/>
            <person name="Ollivier B."/>
            <person name="Poulain J."/>
            <person name="Schoch C.L."/>
            <person name="Simon A."/>
            <person name="Spatafora J.W."/>
            <person name="Stachowiak A."/>
            <person name="Turgeon B.G."/>
            <person name="Tyler B.M."/>
            <person name="Vincent D."/>
            <person name="Weissenbach J."/>
            <person name="Amselem J."/>
            <person name="Quesneville H."/>
            <person name="Oliver R.P."/>
            <person name="Wincker P."/>
            <person name="Balesdent M.-H."/>
            <person name="Howlett B.J."/>
        </authorList>
    </citation>
    <scope>NUCLEOTIDE SEQUENCE [LARGE SCALE GENOMIC DNA]</scope>
    <source>
        <strain evidence="5">JN3 / isolate v23.1.3 / race Av1-4-5-6-7-8</strain>
    </source>
</reference>
<organism evidence="5">
    <name type="scientific">Leptosphaeria maculans (strain JN3 / isolate v23.1.3 / race Av1-4-5-6-7-8)</name>
    <name type="common">Blackleg fungus</name>
    <name type="synonym">Phoma lingam</name>
    <dbReference type="NCBI Taxonomy" id="985895"/>
    <lineage>
        <taxon>Eukaryota</taxon>
        <taxon>Fungi</taxon>
        <taxon>Dikarya</taxon>
        <taxon>Ascomycota</taxon>
        <taxon>Pezizomycotina</taxon>
        <taxon>Dothideomycetes</taxon>
        <taxon>Pleosporomycetidae</taxon>
        <taxon>Pleosporales</taxon>
        <taxon>Pleosporineae</taxon>
        <taxon>Leptosphaeriaceae</taxon>
        <taxon>Plenodomus</taxon>
        <taxon>Plenodomus lingam/Leptosphaeria maculans species complex</taxon>
    </lineage>
</organism>
<protein>
    <recommendedName>
        <fullName evidence="3">Peptidase A1 domain-containing protein</fullName>
    </recommendedName>
</protein>
<evidence type="ECO:0000256" key="1">
    <source>
        <dbReference type="SAM" id="Phobius"/>
    </source>
</evidence>
<keyword evidence="5" id="KW-1185">Reference proteome</keyword>
<dbReference type="SUPFAM" id="SSF50630">
    <property type="entry name" value="Acid proteases"/>
    <property type="match status" value="1"/>
</dbReference>
<feature type="domain" description="Peptidase A1" evidence="3">
    <location>
        <begin position="45"/>
        <end position="404"/>
    </location>
</feature>
<dbReference type="PROSITE" id="PS51767">
    <property type="entry name" value="PEPTIDASE_A1"/>
    <property type="match status" value="1"/>
</dbReference>
<dbReference type="OMA" id="LMEAPMD"/>
<keyword evidence="1" id="KW-1133">Transmembrane helix</keyword>
<dbReference type="EMBL" id="FP929137">
    <property type="protein sequence ID" value="CBY00008.1"/>
    <property type="molecule type" value="Genomic_DNA"/>
</dbReference>